<reference evidence="4" key="3">
    <citation type="submission" date="2015-02" db="UniProtKB">
        <authorList>
            <consortium name="EnsemblProtists"/>
        </authorList>
    </citation>
    <scope>IDENTIFICATION</scope>
    <source>
        <strain evidence="4">DAOM BR144</strain>
    </source>
</reference>
<evidence type="ECO:0000256" key="1">
    <source>
        <dbReference type="ARBA" id="ARBA00022737"/>
    </source>
</evidence>
<dbReference type="STRING" id="431595.K3X1E6"/>
<name>K3X1E6_GLOUD</name>
<dbReference type="eggNOG" id="KOG1840">
    <property type="taxonomic scope" value="Eukaryota"/>
</dbReference>
<dbReference type="HOGENOM" id="CLU_856551_0_0_1"/>
<protein>
    <submittedName>
        <fullName evidence="4">Uncharacterized protein</fullName>
    </submittedName>
</protein>
<feature type="repeat" description="TPR" evidence="3">
    <location>
        <begin position="247"/>
        <end position="280"/>
    </location>
</feature>
<keyword evidence="2 3" id="KW-0802">TPR repeat</keyword>
<dbReference type="SMART" id="SM00028">
    <property type="entry name" value="TPR"/>
    <property type="match status" value="4"/>
</dbReference>
<dbReference type="InterPro" id="IPR011990">
    <property type="entry name" value="TPR-like_helical_dom_sf"/>
</dbReference>
<dbReference type="PANTHER" id="PTHR45641">
    <property type="entry name" value="TETRATRICOPEPTIDE REPEAT PROTEIN (AFU_ORTHOLOGUE AFUA_6G03870)"/>
    <property type="match status" value="1"/>
</dbReference>
<dbReference type="PROSITE" id="PS50005">
    <property type="entry name" value="TPR"/>
    <property type="match status" value="2"/>
</dbReference>
<dbReference type="Gene3D" id="1.25.40.10">
    <property type="entry name" value="Tetratricopeptide repeat domain"/>
    <property type="match status" value="2"/>
</dbReference>
<feature type="repeat" description="TPR" evidence="3">
    <location>
        <begin position="111"/>
        <end position="144"/>
    </location>
</feature>
<dbReference type="AlphaFoldDB" id="K3X1E6"/>
<dbReference type="EnsemblProtists" id="PYU1_T011045">
    <property type="protein sequence ID" value="PYU1_T011045"/>
    <property type="gene ID" value="PYU1_G011021"/>
</dbReference>
<dbReference type="EMBL" id="GL376606">
    <property type="status" value="NOT_ANNOTATED_CDS"/>
    <property type="molecule type" value="Genomic_DNA"/>
</dbReference>
<reference evidence="5" key="2">
    <citation type="submission" date="2010-04" db="EMBL/GenBank/DDBJ databases">
        <authorList>
            <person name="Buell R."/>
            <person name="Hamilton J."/>
            <person name="Hostetler J."/>
        </authorList>
    </citation>
    <scope>NUCLEOTIDE SEQUENCE [LARGE SCALE GENOMIC DNA]</scope>
    <source>
        <strain evidence="5">DAOM:BR144</strain>
    </source>
</reference>
<evidence type="ECO:0000256" key="3">
    <source>
        <dbReference type="PROSITE-ProRule" id="PRU00339"/>
    </source>
</evidence>
<dbReference type="Pfam" id="PF13424">
    <property type="entry name" value="TPR_12"/>
    <property type="match status" value="3"/>
</dbReference>
<evidence type="ECO:0000313" key="5">
    <source>
        <dbReference type="Proteomes" id="UP000019132"/>
    </source>
</evidence>
<reference evidence="5" key="1">
    <citation type="journal article" date="2010" name="Genome Biol.">
        <title>Genome sequence of the necrotrophic plant pathogen Pythium ultimum reveals original pathogenicity mechanisms and effector repertoire.</title>
        <authorList>
            <person name="Levesque C.A."/>
            <person name="Brouwer H."/>
            <person name="Cano L."/>
            <person name="Hamilton J.P."/>
            <person name="Holt C."/>
            <person name="Huitema E."/>
            <person name="Raffaele S."/>
            <person name="Robideau G.P."/>
            <person name="Thines M."/>
            <person name="Win J."/>
            <person name="Zerillo M.M."/>
            <person name="Beakes G.W."/>
            <person name="Boore J.L."/>
            <person name="Busam D."/>
            <person name="Dumas B."/>
            <person name="Ferriera S."/>
            <person name="Fuerstenberg S.I."/>
            <person name="Gachon C.M."/>
            <person name="Gaulin E."/>
            <person name="Govers F."/>
            <person name="Grenville-Briggs L."/>
            <person name="Horner N."/>
            <person name="Hostetler J."/>
            <person name="Jiang R.H."/>
            <person name="Johnson J."/>
            <person name="Krajaejun T."/>
            <person name="Lin H."/>
            <person name="Meijer H.J."/>
            <person name="Moore B."/>
            <person name="Morris P."/>
            <person name="Phuntmart V."/>
            <person name="Puiu D."/>
            <person name="Shetty J."/>
            <person name="Stajich J.E."/>
            <person name="Tripathy S."/>
            <person name="Wawra S."/>
            <person name="van West P."/>
            <person name="Whitty B.R."/>
            <person name="Coutinho P.M."/>
            <person name="Henrissat B."/>
            <person name="Martin F."/>
            <person name="Thomas P.D."/>
            <person name="Tyler B.M."/>
            <person name="De Vries R.P."/>
            <person name="Kamoun S."/>
            <person name="Yandell M."/>
            <person name="Tisserat N."/>
            <person name="Buell C.R."/>
        </authorList>
    </citation>
    <scope>NUCLEOTIDE SEQUENCE</scope>
    <source>
        <strain evidence="5">DAOM:BR144</strain>
    </source>
</reference>
<evidence type="ECO:0000313" key="4">
    <source>
        <dbReference type="EnsemblProtists" id="PYU1_T011045"/>
    </source>
</evidence>
<organism evidence="4 5">
    <name type="scientific">Globisporangium ultimum (strain ATCC 200006 / CBS 805.95 / DAOM BR144)</name>
    <name type="common">Pythium ultimum</name>
    <dbReference type="NCBI Taxonomy" id="431595"/>
    <lineage>
        <taxon>Eukaryota</taxon>
        <taxon>Sar</taxon>
        <taxon>Stramenopiles</taxon>
        <taxon>Oomycota</taxon>
        <taxon>Peronosporomycetes</taxon>
        <taxon>Pythiales</taxon>
        <taxon>Pythiaceae</taxon>
        <taxon>Globisporangium</taxon>
    </lineage>
</organism>
<dbReference type="PANTHER" id="PTHR45641:SF19">
    <property type="entry name" value="NEPHROCYSTIN-3"/>
    <property type="match status" value="1"/>
</dbReference>
<dbReference type="OMA" id="LEYHGKA"/>
<dbReference type="InterPro" id="IPR019734">
    <property type="entry name" value="TPR_rpt"/>
</dbReference>
<sequence length="334" mass="37057">MLRVASVAAAKAAQKRVGRSAWCAASALESSARARWSSSSASDKKKPPVVQVLHQKAEPVTYAQVEQDIAAMQREIRDAYNAGNYNEALEVGLSCRDAVKGHFGEKHPVFASTITNIALMYKNLGRMEEAVESYEYALQTYKESVGEQHASFATTLHNLGSVYRTISLSAAGMERVNALHRALDCFEEALKIRKSILEPGHPDISLTMCNLGIIHWHNKQPEKAFQVLTEAKDLLERRVGPNSTLTALAMNNLAYVSKEARKYDEAVQLYEKVVAVRERVLGAEHNETIMARHNLAEAYRASGQEEKALAIQQQILDLFDADAADDDHDHSKNH</sequence>
<accession>K3X1E6</accession>
<keyword evidence="1" id="KW-0677">Repeat</keyword>
<keyword evidence="5" id="KW-1185">Reference proteome</keyword>
<dbReference type="VEuPathDB" id="FungiDB:PYU1_G011021"/>
<evidence type="ECO:0000256" key="2">
    <source>
        <dbReference type="ARBA" id="ARBA00022803"/>
    </source>
</evidence>
<dbReference type="InParanoid" id="K3X1E6"/>
<proteinExistence type="predicted"/>
<dbReference type="Proteomes" id="UP000019132">
    <property type="component" value="Unassembled WGS sequence"/>
</dbReference>
<dbReference type="SUPFAM" id="SSF48452">
    <property type="entry name" value="TPR-like"/>
    <property type="match status" value="2"/>
</dbReference>